<feature type="compositionally biased region" description="Low complexity" evidence="2">
    <location>
        <begin position="416"/>
        <end position="431"/>
    </location>
</feature>
<dbReference type="SUPFAM" id="SSF158791">
    <property type="entry name" value="MgtE N-terminal domain-like"/>
    <property type="match status" value="1"/>
</dbReference>
<name>A0ABZ0VGQ7_9MICO</name>
<accession>A0ABZ0VGQ7</accession>
<protein>
    <submittedName>
        <fullName evidence="4">CBS domain-containing protein</fullName>
    </submittedName>
</protein>
<keyword evidence="1" id="KW-0129">CBS domain</keyword>
<organism evidence="4 5">
    <name type="scientific">Microbacterium invictum</name>
    <dbReference type="NCBI Taxonomy" id="515415"/>
    <lineage>
        <taxon>Bacteria</taxon>
        <taxon>Bacillati</taxon>
        <taxon>Actinomycetota</taxon>
        <taxon>Actinomycetes</taxon>
        <taxon>Micrococcales</taxon>
        <taxon>Microbacteriaceae</taxon>
        <taxon>Microbacterium</taxon>
    </lineage>
</organism>
<dbReference type="Gene3D" id="3.10.580.10">
    <property type="entry name" value="CBS-domain"/>
    <property type="match status" value="1"/>
</dbReference>
<evidence type="ECO:0000313" key="5">
    <source>
        <dbReference type="Proteomes" id="UP001324533"/>
    </source>
</evidence>
<dbReference type="SUPFAM" id="SSF54631">
    <property type="entry name" value="CBS-domain pair"/>
    <property type="match status" value="1"/>
</dbReference>
<dbReference type="PANTHER" id="PTHR43773:SF1">
    <property type="entry name" value="MAGNESIUM TRANSPORTER MGTE"/>
    <property type="match status" value="1"/>
</dbReference>
<dbReference type="SMART" id="SM00924">
    <property type="entry name" value="MgtE_N"/>
    <property type="match status" value="1"/>
</dbReference>
<dbReference type="PANTHER" id="PTHR43773">
    <property type="entry name" value="MAGNESIUM TRANSPORTER MGTE"/>
    <property type="match status" value="1"/>
</dbReference>
<sequence length="431" mass="47512">MSTQRVFVARLAGCSVFDPTGDRLGKVRDVVVIYRKDDPPRVIGLVVEIPGRRNVFLSINRVTSIATGQVITTGLINVRKFQQRGGEVRVMSELLGRKVYFRDGSGHAVIEDVAIERNRLGEWDVGQLFLRKPKTSASPFAKGPTTFSSWADVREDHTSGEAQSAEQLVATYSELKPADLANTLLDLPDDRLLEVAEELSDERLADALEEMPEDDQVHILEQLGDERAAHILDNMEPDDAADLLGQLPEERLEELLELMEPEEAEDVRELLKYLPDSAGGLMTSEPIVLSADATVAEALALIRRHELHPALAAAVFVTLPPYETPTGRLLGTVHFQRMLRYPPHERLGTIIDDTLDPVPVTASAAEVARMLASYNLVSLPVVDRAHRLVGAVSVDDVLDYLLPEDWRSHDGDDSARPPLTAAPAARPTGRR</sequence>
<dbReference type="InterPro" id="IPR006668">
    <property type="entry name" value="Mg_transptr_MgtE_intracell_dom"/>
</dbReference>
<dbReference type="InterPro" id="IPR027275">
    <property type="entry name" value="PRC-brl_dom"/>
</dbReference>
<gene>
    <name evidence="4" type="ORF">T9R20_07605</name>
</gene>
<dbReference type="SMART" id="SM00116">
    <property type="entry name" value="CBS"/>
    <property type="match status" value="2"/>
</dbReference>
<feature type="domain" description="CBS" evidence="3">
    <location>
        <begin position="351"/>
        <end position="411"/>
    </location>
</feature>
<dbReference type="InterPro" id="IPR000644">
    <property type="entry name" value="CBS_dom"/>
</dbReference>
<evidence type="ECO:0000259" key="3">
    <source>
        <dbReference type="PROSITE" id="PS51371"/>
    </source>
</evidence>
<dbReference type="InterPro" id="IPR046342">
    <property type="entry name" value="CBS_dom_sf"/>
</dbReference>
<feature type="domain" description="CBS" evidence="3">
    <location>
        <begin position="282"/>
        <end position="349"/>
    </location>
</feature>
<dbReference type="CDD" id="cd04606">
    <property type="entry name" value="CBS_pair_Mg_transporter"/>
    <property type="match status" value="1"/>
</dbReference>
<dbReference type="Pfam" id="PF26205">
    <property type="entry name" value="SH3_actinomycetes"/>
    <property type="match status" value="1"/>
</dbReference>
<dbReference type="Pfam" id="PF03448">
    <property type="entry name" value="MgtE_N"/>
    <property type="match status" value="1"/>
</dbReference>
<dbReference type="Pfam" id="PF00571">
    <property type="entry name" value="CBS"/>
    <property type="match status" value="2"/>
</dbReference>
<proteinExistence type="predicted"/>
<evidence type="ECO:0000313" key="4">
    <source>
        <dbReference type="EMBL" id="WQB71806.1"/>
    </source>
</evidence>
<dbReference type="InterPro" id="IPR006669">
    <property type="entry name" value="MgtE_transporter"/>
</dbReference>
<dbReference type="RefSeq" id="WP_322411918.1">
    <property type="nucleotide sequence ID" value="NZ_CP139779.1"/>
</dbReference>
<dbReference type="Pfam" id="PF05239">
    <property type="entry name" value="PRC"/>
    <property type="match status" value="1"/>
</dbReference>
<reference evidence="4 5" key="1">
    <citation type="submission" date="2023-06" db="EMBL/GenBank/DDBJ databases">
        <title>Rock-solubilizing bacteria, Microbacterium invictum, promotes re-establishment of vegetation in rocky wasteland by accelerating rock bio-weathering and reshaping soil bacterial community.</title>
        <authorList>
            <person name="Liu C."/>
        </authorList>
    </citation>
    <scope>NUCLEOTIDE SEQUENCE [LARGE SCALE GENOMIC DNA]</scope>
    <source>
        <strain evidence="4 5">X-18</strain>
    </source>
</reference>
<evidence type="ECO:0000256" key="1">
    <source>
        <dbReference type="PROSITE-ProRule" id="PRU00703"/>
    </source>
</evidence>
<evidence type="ECO:0000256" key="2">
    <source>
        <dbReference type="SAM" id="MobiDB-lite"/>
    </source>
</evidence>
<dbReference type="EMBL" id="CP139779">
    <property type="protein sequence ID" value="WQB71806.1"/>
    <property type="molecule type" value="Genomic_DNA"/>
</dbReference>
<dbReference type="InterPro" id="IPR058838">
    <property type="entry name" value="SH3_actinomycetes"/>
</dbReference>
<dbReference type="Proteomes" id="UP001324533">
    <property type="component" value="Chromosome"/>
</dbReference>
<keyword evidence="5" id="KW-1185">Reference proteome</keyword>
<dbReference type="Gene3D" id="1.25.60.10">
    <property type="entry name" value="MgtE N-terminal domain-like"/>
    <property type="match status" value="1"/>
</dbReference>
<dbReference type="PROSITE" id="PS51371">
    <property type="entry name" value="CBS"/>
    <property type="match status" value="2"/>
</dbReference>
<dbReference type="InterPro" id="IPR038076">
    <property type="entry name" value="MgtE_N_sf"/>
</dbReference>
<feature type="region of interest" description="Disordered" evidence="2">
    <location>
        <begin position="409"/>
        <end position="431"/>
    </location>
</feature>